<proteinExistence type="predicted"/>
<comment type="caution">
    <text evidence="1">The sequence shown here is derived from an EMBL/GenBank/DDBJ whole genome shotgun (WGS) entry which is preliminary data.</text>
</comment>
<sequence length="221" mass="24316">MISGLVLLHMNNDTDIDFKIADNDDTDPYDTENKFNETAAKYAGQSDYHFYYFGRSDDGAMKTGKQTIDLDGDKFTFKFQTKSALKGAGINGEDDDKYYLGGKLVTADKEDKFMIASIDSTGNVEAGYGNSASNSLQVKAKDLISDNTLFTKVTSTTDPDYKKDAQVWVAVKDANGDYVTGDFRVVNTSGTVSKSKSVKNGNDYKITVDKNKVITKIVQED</sequence>
<accession>C0DBP5</accession>
<dbReference type="AlphaFoldDB" id="C0DBP5"/>
<reference evidence="1 2" key="1">
    <citation type="submission" date="2009-02" db="EMBL/GenBank/DDBJ databases">
        <title>Draft genome sequence of Clostridium asparagiforme (DSM 15981).</title>
        <authorList>
            <person name="Sudarsanam P."/>
            <person name="Ley R."/>
            <person name="Guruge J."/>
            <person name="Turnbaugh P.J."/>
            <person name="Mahowald M."/>
            <person name="Liep D."/>
            <person name="Gordon J."/>
        </authorList>
    </citation>
    <scope>NUCLEOTIDE SEQUENCE [LARGE SCALE GENOMIC DNA]</scope>
    <source>
        <strain evidence="1 2">DSM 15981</strain>
    </source>
</reference>
<dbReference type="HOGENOM" id="CLU_1248822_0_0_9"/>
<dbReference type="EMBL" id="ACCJ01000552">
    <property type="protein sequence ID" value="EEG51248.1"/>
    <property type="molecule type" value="Genomic_DNA"/>
</dbReference>
<keyword evidence="2" id="KW-1185">Reference proteome</keyword>
<dbReference type="Proteomes" id="UP000004756">
    <property type="component" value="Unassembled WGS sequence"/>
</dbReference>
<name>C0DBP5_9FIRM</name>
<organism evidence="1 2">
    <name type="scientific">[Clostridium] asparagiforme DSM 15981</name>
    <dbReference type="NCBI Taxonomy" id="518636"/>
    <lineage>
        <taxon>Bacteria</taxon>
        <taxon>Bacillati</taxon>
        <taxon>Bacillota</taxon>
        <taxon>Clostridia</taxon>
        <taxon>Lachnospirales</taxon>
        <taxon>Lachnospiraceae</taxon>
        <taxon>Enterocloster</taxon>
    </lineage>
</organism>
<evidence type="ECO:0000313" key="2">
    <source>
        <dbReference type="Proteomes" id="UP000004756"/>
    </source>
</evidence>
<gene>
    <name evidence="1" type="ORF">CLOSTASPAR_06702</name>
</gene>
<protein>
    <submittedName>
        <fullName evidence="1">Uncharacterized protein</fullName>
    </submittedName>
</protein>
<evidence type="ECO:0000313" key="1">
    <source>
        <dbReference type="EMBL" id="EEG51248.1"/>
    </source>
</evidence>